<name>A0A382L2H7_9ZZZZ</name>
<organism evidence="1">
    <name type="scientific">marine metagenome</name>
    <dbReference type="NCBI Taxonomy" id="408172"/>
    <lineage>
        <taxon>unclassified sequences</taxon>
        <taxon>metagenomes</taxon>
        <taxon>ecological metagenomes</taxon>
    </lineage>
</organism>
<proteinExistence type="predicted"/>
<protein>
    <submittedName>
        <fullName evidence="1">Uncharacterized protein</fullName>
    </submittedName>
</protein>
<dbReference type="EMBL" id="UINC01084296">
    <property type="protein sequence ID" value="SVC30809.1"/>
    <property type="molecule type" value="Genomic_DNA"/>
</dbReference>
<sequence>EFPDDYDFNTSRWTIGFLIAQVERYGGVVIETSKGILPHGEFQPEGFKGTITEE</sequence>
<gene>
    <name evidence="1" type="ORF">METZ01_LOCUS283663</name>
</gene>
<reference evidence="1" key="1">
    <citation type="submission" date="2018-05" db="EMBL/GenBank/DDBJ databases">
        <authorList>
            <person name="Lanie J.A."/>
            <person name="Ng W.-L."/>
            <person name="Kazmierczak K.M."/>
            <person name="Andrzejewski T.M."/>
            <person name="Davidsen T.M."/>
            <person name="Wayne K.J."/>
            <person name="Tettelin H."/>
            <person name="Glass J.I."/>
            <person name="Rusch D."/>
            <person name="Podicherti R."/>
            <person name="Tsui H.-C.T."/>
            <person name="Winkler M.E."/>
        </authorList>
    </citation>
    <scope>NUCLEOTIDE SEQUENCE</scope>
</reference>
<evidence type="ECO:0000313" key="1">
    <source>
        <dbReference type="EMBL" id="SVC30809.1"/>
    </source>
</evidence>
<dbReference type="AlphaFoldDB" id="A0A382L2H7"/>
<accession>A0A382L2H7</accession>
<feature type="non-terminal residue" evidence="1">
    <location>
        <position position="1"/>
    </location>
</feature>